<name>Q5BZN2_SCHJA</name>
<evidence type="ECO:0000313" key="1">
    <source>
        <dbReference type="EMBL" id="AAX27143.1"/>
    </source>
</evidence>
<accession>Q5BZN2</accession>
<dbReference type="AlphaFoldDB" id="Q5BZN2"/>
<reference evidence="1" key="2">
    <citation type="journal article" date="2006" name="PLoS Pathog.">
        <title>New perspectives on host-parasite interplay by comparative transcriptomic and proteomic analyses of Schistosoma japonicum.</title>
        <authorList>
            <person name="Liu F."/>
            <person name="Lu J."/>
            <person name="Hu W."/>
            <person name="Wang S.Y."/>
            <person name="Cui S.J."/>
            <person name="Chi M."/>
            <person name="Yan Q."/>
            <person name="Wang X.R."/>
            <person name="Song H.D."/>
            <person name="Xu X.N."/>
            <person name="Wang J.J."/>
            <person name="Zhang X.L."/>
            <person name="Zhang X."/>
            <person name="Wang Z.Q."/>
            <person name="Xue C.L."/>
            <person name="Brindley P.J."/>
            <person name="McManus D.P."/>
            <person name="Yang P.Y."/>
            <person name="Feng Z."/>
            <person name="Chen Z."/>
            <person name="Han Z.G."/>
        </authorList>
    </citation>
    <scope>NUCLEOTIDE SEQUENCE</scope>
</reference>
<reference evidence="1" key="1">
    <citation type="submission" date="2005-03" db="EMBL/GenBank/DDBJ databases">
        <authorList>
            <person name="Han Z."/>
        </authorList>
    </citation>
    <scope>NUCLEOTIDE SEQUENCE</scope>
</reference>
<sequence length="27" mass="3162">MYSLIRLSNILTLSGFSFCKRSFMAFK</sequence>
<proteinExistence type="evidence at transcript level"/>
<protein>
    <submittedName>
        <fullName evidence="1">Uncharacterized protein</fullName>
    </submittedName>
</protein>
<organism evidence="1">
    <name type="scientific">Schistosoma japonicum</name>
    <name type="common">Blood fluke</name>
    <dbReference type="NCBI Taxonomy" id="6182"/>
    <lineage>
        <taxon>Eukaryota</taxon>
        <taxon>Metazoa</taxon>
        <taxon>Spiralia</taxon>
        <taxon>Lophotrochozoa</taxon>
        <taxon>Platyhelminthes</taxon>
        <taxon>Trematoda</taxon>
        <taxon>Digenea</taxon>
        <taxon>Strigeidida</taxon>
        <taxon>Schistosomatoidea</taxon>
        <taxon>Schistosomatidae</taxon>
        <taxon>Schistosoma</taxon>
    </lineage>
</organism>
<dbReference type="EMBL" id="AY811254">
    <property type="protein sequence ID" value="AAX27143.1"/>
    <property type="molecule type" value="mRNA"/>
</dbReference>